<dbReference type="Gene3D" id="2.30.30.90">
    <property type="match status" value="1"/>
</dbReference>
<dbReference type="InterPro" id="IPR008988">
    <property type="entry name" value="Transcriptional_repressor_C"/>
</dbReference>
<dbReference type="EMBL" id="CP101987">
    <property type="protein sequence ID" value="UUI72508.1"/>
    <property type="molecule type" value="Genomic_DNA"/>
</dbReference>
<evidence type="ECO:0000313" key="4">
    <source>
        <dbReference type="EMBL" id="UUI72508.1"/>
    </source>
</evidence>
<evidence type="ECO:0000256" key="2">
    <source>
        <dbReference type="SAM" id="MobiDB-lite"/>
    </source>
</evidence>
<evidence type="ECO:0000259" key="3">
    <source>
        <dbReference type="SMART" id="SM00899"/>
    </source>
</evidence>
<feature type="region of interest" description="Disordered" evidence="2">
    <location>
        <begin position="75"/>
        <end position="94"/>
    </location>
</feature>
<dbReference type="InterPro" id="IPR038157">
    <property type="entry name" value="FeoA_core_dom"/>
</dbReference>
<feature type="domain" description="Ferrous iron transporter FeoA-like" evidence="3">
    <location>
        <begin position="1"/>
        <end position="72"/>
    </location>
</feature>
<feature type="compositionally biased region" description="Low complexity" evidence="2">
    <location>
        <begin position="75"/>
        <end position="88"/>
    </location>
</feature>
<proteinExistence type="predicted"/>
<dbReference type="SMART" id="SM00899">
    <property type="entry name" value="FeoA"/>
    <property type="match status" value="1"/>
</dbReference>
<dbReference type="Proteomes" id="UP001316384">
    <property type="component" value="Chromosome"/>
</dbReference>
<keyword evidence="1" id="KW-0408">Iron</keyword>
<protein>
    <submittedName>
        <fullName evidence="4">Ferrous iron transport protein A</fullName>
    </submittedName>
</protein>
<dbReference type="RefSeq" id="WP_227578069.1">
    <property type="nucleotide sequence ID" value="NZ_CP101987.1"/>
</dbReference>
<sequence>MDLSSVPTGAFARVLSVDLDEGPRVRLRELGVRPGGELRVTQRGAFGGLVVGVGADRFAVDASTAASIRVAPVVGPAAPAAGPTSPTGSPGGTP</sequence>
<dbReference type="Pfam" id="PF04023">
    <property type="entry name" value="FeoA"/>
    <property type="match status" value="1"/>
</dbReference>
<keyword evidence="5" id="KW-1185">Reference proteome</keyword>
<name>A0ABY5KRM0_9CELL</name>
<reference evidence="4 5" key="1">
    <citation type="submission" date="2022-07" db="EMBL/GenBank/DDBJ databases">
        <title>Novel species in genus cellulomonas.</title>
        <authorList>
            <person name="Ye L."/>
        </authorList>
    </citation>
    <scope>NUCLEOTIDE SEQUENCE [LARGE SCALE GENOMIC DNA]</scope>
    <source>
        <strain evidence="5">zg-B89</strain>
    </source>
</reference>
<organism evidence="4 5">
    <name type="scientific">Cellulomonas xiejunii</name>
    <dbReference type="NCBI Taxonomy" id="2968083"/>
    <lineage>
        <taxon>Bacteria</taxon>
        <taxon>Bacillati</taxon>
        <taxon>Actinomycetota</taxon>
        <taxon>Actinomycetes</taxon>
        <taxon>Micrococcales</taxon>
        <taxon>Cellulomonadaceae</taxon>
        <taxon>Cellulomonas</taxon>
    </lineage>
</organism>
<evidence type="ECO:0000256" key="1">
    <source>
        <dbReference type="ARBA" id="ARBA00023004"/>
    </source>
</evidence>
<evidence type="ECO:0000313" key="5">
    <source>
        <dbReference type="Proteomes" id="UP001316384"/>
    </source>
</evidence>
<accession>A0ABY5KRM0</accession>
<dbReference type="SUPFAM" id="SSF50037">
    <property type="entry name" value="C-terminal domain of transcriptional repressors"/>
    <property type="match status" value="1"/>
</dbReference>
<dbReference type="InterPro" id="IPR007167">
    <property type="entry name" value="Fe-transptr_FeoA-like"/>
</dbReference>
<gene>
    <name evidence="4" type="ORF">NP048_03320</name>
</gene>